<reference evidence="3 4" key="1">
    <citation type="journal article" date="2015" name="Genome Biol. Evol.">
        <title>The genome of winter moth (Operophtera brumata) provides a genomic perspective on sexual dimorphism and phenology.</title>
        <authorList>
            <person name="Derks M.F."/>
            <person name="Smit S."/>
            <person name="Salis L."/>
            <person name="Schijlen E."/>
            <person name="Bossers A."/>
            <person name="Mateman C."/>
            <person name="Pijl A.S."/>
            <person name="de Ridder D."/>
            <person name="Groenen M.A."/>
            <person name="Visser M.E."/>
            <person name="Megens H.J."/>
        </authorList>
    </citation>
    <scope>NUCLEOTIDE SEQUENCE [LARGE SCALE GENOMIC DNA]</scope>
    <source>
        <strain evidence="3">WM2013NL</strain>
        <tissue evidence="3">Head and thorax</tissue>
    </source>
</reference>
<dbReference type="AlphaFoldDB" id="A0A0L7KW22"/>
<organism evidence="3 4">
    <name type="scientific">Operophtera brumata</name>
    <name type="common">Winter moth</name>
    <name type="synonym">Phalaena brumata</name>
    <dbReference type="NCBI Taxonomy" id="104452"/>
    <lineage>
        <taxon>Eukaryota</taxon>
        <taxon>Metazoa</taxon>
        <taxon>Ecdysozoa</taxon>
        <taxon>Arthropoda</taxon>
        <taxon>Hexapoda</taxon>
        <taxon>Insecta</taxon>
        <taxon>Pterygota</taxon>
        <taxon>Neoptera</taxon>
        <taxon>Endopterygota</taxon>
        <taxon>Lepidoptera</taxon>
        <taxon>Glossata</taxon>
        <taxon>Ditrysia</taxon>
        <taxon>Geometroidea</taxon>
        <taxon>Geometridae</taxon>
        <taxon>Larentiinae</taxon>
        <taxon>Operophtera</taxon>
    </lineage>
</organism>
<dbReference type="Gene3D" id="3.40.190.80">
    <property type="match status" value="1"/>
</dbReference>
<feature type="binding site" evidence="2">
    <location>
        <position position="151"/>
    </location>
    <ligand>
        <name>Mg(2+)</name>
        <dbReference type="ChEBI" id="CHEBI:18420"/>
        <label>1</label>
        <note>catalytic</note>
    </ligand>
</feature>
<proteinExistence type="inferred from homology"/>
<keyword evidence="4" id="KW-1185">Reference proteome</keyword>
<protein>
    <submittedName>
        <fullName evidence="3">Inositol polyphosphate 1-phosphatase</fullName>
    </submittedName>
</protein>
<dbReference type="Pfam" id="PF00459">
    <property type="entry name" value="Inositol_P"/>
    <property type="match status" value="1"/>
</dbReference>
<dbReference type="PANTHER" id="PTHR43028:SF3">
    <property type="entry name" value="INOSITOL POLYPHOSPHATE 1-PHOSPHATASE"/>
    <property type="match status" value="1"/>
</dbReference>
<keyword evidence="2" id="KW-0460">Magnesium</keyword>
<dbReference type="InterPro" id="IPR044897">
    <property type="entry name" value="INPP1_dom_1"/>
</dbReference>
<sequence length="338" mass="36422">MPDFLMEDVVKALLQSSEKAAAIARSCCGYSSEALLVAQKGDGEANARFEKDFKTIADVLAQVCAKHEIKKHCRGLVDNVRGEECAEIGGVTIELKETEEKTAELLSTLIPVNAAKRMAKAAHCKIKLSLGDIVPLDFPNISPSDIGVWIDPIDATAEFIAGVNGEAGADEGLSCVTVLIGAYLKSTGEPIFGVINQPFHDKLSSPLGRIVWGLCYGEFRKWGASELQKTLPDSNTFLTSAAETPEVVAQIKELGWDVQSVPGAGHKLMKGTTFRWDTCGPHAILKAQGGEILDYTTMLPLTYNDPDDLEPQAYCNSGGLIAYGADAVFERLKVIFDK</sequence>
<feature type="binding site" evidence="2">
    <location>
        <position position="153"/>
    </location>
    <ligand>
        <name>Mg(2+)</name>
        <dbReference type="ChEBI" id="CHEBI:18420"/>
        <label>1</label>
        <note>catalytic</note>
    </ligand>
</feature>
<dbReference type="GO" id="GO:0004441">
    <property type="term" value="F:inositol-1,4-bisphosphate 1-phosphatase activity"/>
    <property type="evidence" value="ECO:0007669"/>
    <property type="project" value="TreeGrafter"/>
</dbReference>
<comment type="cofactor">
    <cofactor evidence="2">
        <name>Mg(2+)</name>
        <dbReference type="ChEBI" id="CHEBI:18420"/>
    </cofactor>
</comment>
<evidence type="ECO:0000256" key="2">
    <source>
        <dbReference type="PIRSR" id="PIRSR600760-2"/>
    </source>
</evidence>
<comment type="similarity">
    <text evidence="1">Belongs to the inositol monophosphatase superfamily.</text>
</comment>
<evidence type="ECO:0000256" key="1">
    <source>
        <dbReference type="ARBA" id="ARBA00009759"/>
    </source>
</evidence>
<dbReference type="STRING" id="104452.A0A0L7KW22"/>
<dbReference type="InterPro" id="IPR000760">
    <property type="entry name" value="Inositol_monophosphatase-like"/>
</dbReference>
<name>A0A0L7KW22_OPEBR</name>
<evidence type="ECO:0000313" key="3">
    <source>
        <dbReference type="EMBL" id="KOB67433.1"/>
    </source>
</evidence>
<dbReference type="InterPro" id="IPR050725">
    <property type="entry name" value="CysQ/Inositol_MonoPase"/>
</dbReference>
<dbReference type="Gene3D" id="4.10.460.10">
    <property type="entry name" value="Inositol Polyphosphate 1-phosphatase, domain 1"/>
    <property type="match status" value="1"/>
</dbReference>
<feature type="binding site" evidence="2">
    <location>
        <position position="83"/>
    </location>
    <ligand>
        <name>Mg(2+)</name>
        <dbReference type="ChEBI" id="CHEBI:18420"/>
        <label>1</label>
        <note>catalytic</note>
    </ligand>
</feature>
<dbReference type="SUPFAM" id="SSF56655">
    <property type="entry name" value="Carbohydrate phosphatase"/>
    <property type="match status" value="1"/>
</dbReference>
<dbReference type="EMBL" id="JTDY01005046">
    <property type="protein sequence ID" value="KOB67433.1"/>
    <property type="molecule type" value="Genomic_DNA"/>
</dbReference>
<gene>
    <name evidence="3" type="ORF">OBRU01_19736</name>
</gene>
<dbReference type="GO" id="GO:0046872">
    <property type="term" value="F:metal ion binding"/>
    <property type="evidence" value="ECO:0007669"/>
    <property type="project" value="UniProtKB-KW"/>
</dbReference>
<comment type="caution">
    <text evidence="3">The sequence shown here is derived from an EMBL/GenBank/DDBJ whole genome shotgun (WGS) entry which is preliminary data.</text>
</comment>
<dbReference type="Proteomes" id="UP000037510">
    <property type="component" value="Unassembled WGS sequence"/>
</dbReference>
<evidence type="ECO:0000313" key="4">
    <source>
        <dbReference type="Proteomes" id="UP000037510"/>
    </source>
</evidence>
<keyword evidence="2" id="KW-0479">Metal-binding</keyword>
<feature type="binding site" evidence="2">
    <location>
        <position position="154"/>
    </location>
    <ligand>
        <name>Mg(2+)</name>
        <dbReference type="ChEBI" id="CHEBI:18420"/>
        <label>1</label>
        <note>catalytic</note>
    </ligand>
</feature>
<feature type="binding site" evidence="2">
    <location>
        <position position="277"/>
    </location>
    <ligand>
        <name>Mg(2+)</name>
        <dbReference type="ChEBI" id="CHEBI:18420"/>
        <label>1</label>
        <note>catalytic</note>
    </ligand>
</feature>
<dbReference type="PANTHER" id="PTHR43028">
    <property type="entry name" value="3'(2'),5'-BISPHOSPHATE NUCLEOTIDASE 1"/>
    <property type="match status" value="1"/>
</dbReference>
<dbReference type="Gene3D" id="3.30.540.10">
    <property type="entry name" value="Fructose-1,6-Bisphosphatase, subunit A, domain 1"/>
    <property type="match status" value="1"/>
</dbReference>
<accession>A0A0L7KW22</accession>